<gene>
    <name evidence="1" type="ORF">CIGN_1471</name>
</gene>
<protein>
    <submittedName>
        <fullName evidence="1">Uncharacterized protein</fullName>
    </submittedName>
</protein>
<evidence type="ECO:0000313" key="1">
    <source>
        <dbReference type="EMBL" id="ARQ99714.1"/>
    </source>
</evidence>
<dbReference type="Proteomes" id="UP000194309">
    <property type="component" value="Chromosome"/>
</dbReference>
<organism evidence="1 2">
    <name type="scientific">Campylobacter devanensis</name>
    <dbReference type="NCBI Taxonomy" id="3161138"/>
    <lineage>
        <taxon>Bacteria</taxon>
        <taxon>Pseudomonadati</taxon>
        <taxon>Campylobacterota</taxon>
        <taxon>Epsilonproteobacteria</taxon>
        <taxon>Campylobacterales</taxon>
        <taxon>Campylobacteraceae</taxon>
        <taxon>Campylobacter</taxon>
    </lineage>
</organism>
<dbReference type="STRING" id="1660064.CIGN_1471"/>
<keyword evidence="2" id="KW-1185">Reference proteome</keyword>
<name>A0A1X9STZ6_9BACT</name>
<dbReference type="KEGG" id="cdev:CIGN_1471"/>
<proteinExistence type="predicted"/>
<reference evidence="1 2" key="1">
    <citation type="journal article" date="2017" name="Genome Biol. Evol.">
        <title>Comparative Genomic Analysis Identifies a Campylobacter Clade Deficient in Selenium Metabolism.</title>
        <authorList>
            <person name="Miller W.G."/>
            <person name="Yee E."/>
            <person name="Lopes B.S."/>
            <person name="Chapman M.H."/>
            <person name="Huynh S."/>
            <person name="Bono J.L."/>
            <person name="Parker C.T."/>
            <person name="Strachan N.J.C."/>
            <person name="Forbes K.J."/>
        </authorList>
    </citation>
    <scope>NUCLEOTIDE SEQUENCE [LARGE SCALE GENOMIC DNA]</scope>
    <source>
        <strain evidence="1 2">NCTC 13003</strain>
    </source>
</reference>
<dbReference type="OrthoDB" id="5329435at2"/>
<accession>A0A1X9STZ6</accession>
<dbReference type="AlphaFoldDB" id="A0A1X9STZ6"/>
<dbReference type="EMBL" id="CP018788">
    <property type="protein sequence ID" value="ARQ99714.1"/>
    <property type="molecule type" value="Genomic_DNA"/>
</dbReference>
<accession>A0A381DBB4</accession>
<evidence type="ECO:0000313" key="2">
    <source>
        <dbReference type="Proteomes" id="UP000194309"/>
    </source>
</evidence>
<sequence>MAKKIKFNLQVNGASVSSLESLQNNFNIEDIMEHFKSGLLMRWLEVQGLETELKEISKLSEKSDNFALAQGILEIFDMDKDLDKNALKITLADINYKEYKENLLKTNENLDKNAKSFLREYHDKFHDIIWDIIKNSENVEKIKSNLKIIENDYFDLFLLQFQTLVSVFKTNAPLALIFGLGTEKIRKMLLAYINIEEAGDHNKYCYIGDEKIGVDDETKEYLKSINLKSIDYLRYGYFKAISKVVYEKLEFDYSKLDDVIKVFKGSTEGLWRDLVASNKKVLVLEISSLAKASRIPKVGETNEALGEEEINGEFIILNGLNFQSSNDDAYIVYVEL</sequence>